<comment type="caution">
    <text evidence="1">The sequence shown here is derived from an EMBL/GenBank/DDBJ whole genome shotgun (WGS) entry which is preliminary data.</text>
</comment>
<evidence type="ECO:0000313" key="2">
    <source>
        <dbReference type="Proteomes" id="UP001479436"/>
    </source>
</evidence>
<dbReference type="EMBL" id="JASJQH010007861">
    <property type="protein sequence ID" value="KAK9700932.1"/>
    <property type="molecule type" value="Genomic_DNA"/>
</dbReference>
<sequence>MALHRFHSSQSSYLLPSDEHVILAIFNQQNLSPLSIRNCPHGRGRLLAWIKITYELEHAVVRNKILGNRSVRKNRKPNGKIKSSSITLRWFLSNSSNYKENYFATKSCPST</sequence>
<evidence type="ECO:0000313" key="1">
    <source>
        <dbReference type="EMBL" id="KAK9700932.1"/>
    </source>
</evidence>
<gene>
    <name evidence="1" type="ORF">K7432_011968</name>
</gene>
<accession>A0ABR2VT19</accession>
<proteinExistence type="predicted"/>
<dbReference type="Proteomes" id="UP001479436">
    <property type="component" value="Unassembled WGS sequence"/>
</dbReference>
<name>A0ABR2VT19_9FUNG</name>
<reference evidence="1 2" key="1">
    <citation type="submission" date="2023-04" db="EMBL/GenBank/DDBJ databases">
        <title>Genome of Basidiobolus ranarum AG-B5.</title>
        <authorList>
            <person name="Stajich J.E."/>
            <person name="Carter-House D."/>
            <person name="Gryganskyi A."/>
        </authorList>
    </citation>
    <scope>NUCLEOTIDE SEQUENCE [LARGE SCALE GENOMIC DNA]</scope>
    <source>
        <strain evidence="1 2">AG-B5</strain>
    </source>
</reference>
<protein>
    <submittedName>
        <fullName evidence="1">Uncharacterized protein</fullName>
    </submittedName>
</protein>
<keyword evidence="2" id="KW-1185">Reference proteome</keyword>
<organism evidence="1 2">
    <name type="scientific">Basidiobolus ranarum</name>
    <dbReference type="NCBI Taxonomy" id="34480"/>
    <lineage>
        <taxon>Eukaryota</taxon>
        <taxon>Fungi</taxon>
        <taxon>Fungi incertae sedis</taxon>
        <taxon>Zoopagomycota</taxon>
        <taxon>Entomophthoromycotina</taxon>
        <taxon>Basidiobolomycetes</taxon>
        <taxon>Basidiobolales</taxon>
        <taxon>Basidiobolaceae</taxon>
        <taxon>Basidiobolus</taxon>
    </lineage>
</organism>